<dbReference type="GO" id="GO:0016787">
    <property type="term" value="F:hydrolase activity"/>
    <property type="evidence" value="ECO:0007669"/>
    <property type="project" value="UniProtKB-KW"/>
</dbReference>
<keyword evidence="2" id="KW-0378">Hydrolase</keyword>
<dbReference type="InterPro" id="IPR029010">
    <property type="entry name" value="ThuA-like"/>
</dbReference>
<dbReference type="SUPFAM" id="SSF52317">
    <property type="entry name" value="Class I glutamine amidotransferase-like"/>
    <property type="match status" value="1"/>
</dbReference>
<name>A0A1B1N5Z1_9BACL</name>
<dbReference type="PANTHER" id="PTHR40469:SF2">
    <property type="entry name" value="GALACTOSE-BINDING DOMAIN-LIKE SUPERFAMILY PROTEIN"/>
    <property type="match status" value="1"/>
</dbReference>
<feature type="domain" description="ThuA-like" evidence="1">
    <location>
        <begin position="24"/>
        <end position="208"/>
    </location>
</feature>
<dbReference type="STRING" id="1462996.AWM70_21670"/>
<evidence type="ECO:0000313" key="2">
    <source>
        <dbReference type="EMBL" id="ANS76868.1"/>
    </source>
</evidence>
<organism evidence="2 3">
    <name type="scientific">Paenibacillus yonginensis</name>
    <dbReference type="NCBI Taxonomy" id="1462996"/>
    <lineage>
        <taxon>Bacteria</taxon>
        <taxon>Bacillati</taxon>
        <taxon>Bacillota</taxon>
        <taxon>Bacilli</taxon>
        <taxon>Bacillales</taxon>
        <taxon>Paenibacillaceae</taxon>
        <taxon>Paenibacillus</taxon>
    </lineage>
</organism>
<dbReference type="PANTHER" id="PTHR40469">
    <property type="entry name" value="SECRETED GLYCOSYL HYDROLASE"/>
    <property type="match status" value="1"/>
</dbReference>
<evidence type="ECO:0000313" key="3">
    <source>
        <dbReference type="Proteomes" id="UP000092573"/>
    </source>
</evidence>
<dbReference type="AlphaFoldDB" id="A0A1B1N5Z1"/>
<keyword evidence="3" id="KW-1185">Reference proteome</keyword>
<accession>A0A1B1N5Z1</accession>
<gene>
    <name evidence="2" type="ORF">AWM70_21670</name>
</gene>
<reference evidence="2 3" key="1">
    <citation type="submission" date="2016-01" db="EMBL/GenBank/DDBJ databases">
        <title>Complete Genome Sequence of Paenibacillus yonginensis DCY84, a novel Plant Growth-Promoting Bacteria with Elicitation of Induced Systemic Resistance.</title>
        <authorList>
            <person name="Kim Y.J."/>
            <person name="Yang D.C."/>
            <person name="Sukweenadhi J."/>
        </authorList>
    </citation>
    <scope>NUCLEOTIDE SEQUENCE [LARGE SCALE GENOMIC DNA]</scope>
    <source>
        <strain evidence="2 3">DCY84</strain>
    </source>
</reference>
<dbReference type="KEGG" id="pyg:AWM70_21670"/>
<proteinExistence type="predicted"/>
<dbReference type="InterPro" id="IPR029062">
    <property type="entry name" value="Class_I_gatase-like"/>
</dbReference>
<sequence length="212" mass="23540">MEVKTLLLGDQEQASYHPLEEVRETLTALLGTDFQVEAAEDRSHLSADRLSLSEYGLCISYTDSWQRAPHAREIAGLIQYVAGGGGLLAIHNGISLQAAPELAQLIGGKFTGHPKYTGLEFSLTEAEHPVSSGLQGFMLDEEPYRFELDPLAQVEVLLTYSHEGQEWPAAWARNYGLGRVVFLMPGHHLPSFQHEGYRQWIVQAARWAAGRL</sequence>
<dbReference type="RefSeq" id="WP_068699934.1">
    <property type="nucleotide sequence ID" value="NZ_CP014167.1"/>
</dbReference>
<dbReference type="Proteomes" id="UP000092573">
    <property type="component" value="Chromosome"/>
</dbReference>
<dbReference type="OrthoDB" id="9816308at2"/>
<dbReference type="Gene3D" id="3.40.50.880">
    <property type="match status" value="1"/>
</dbReference>
<dbReference type="Pfam" id="PF06283">
    <property type="entry name" value="ThuA"/>
    <property type="match status" value="1"/>
</dbReference>
<dbReference type="EMBL" id="CP014167">
    <property type="protein sequence ID" value="ANS76868.1"/>
    <property type="molecule type" value="Genomic_DNA"/>
</dbReference>
<protein>
    <submittedName>
        <fullName evidence="2">Glycosyl hydrolase</fullName>
    </submittedName>
</protein>
<evidence type="ECO:0000259" key="1">
    <source>
        <dbReference type="Pfam" id="PF06283"/>
    </source>
</evidence>